<evidence type="ECO:0000313" key="3">
    <source>
        <dbReference type="WBParaSite" id="PDA_v2.g13570.t1"/>
    </source>
</evidence>
<evidence type="ECO:0000256" key="1">
    <source>
        <dbReference type="SAM" id="MobiDB-lite"/>
    </source>
</evidence>
<dbReference type="WBParaSite" id="PDA_v2.g13570.t1">
    <property type="protein sequence ID" value="PDA_v2.g13570.t1"/>
    <property type="gene ID" value="PDA_v2.g13570"/>
</dbReference>
<keyword evidence="2" id="KW-1185">Reference proteome</keyword>
<dbReference type="AlphaFoldDB" id="A0A914P6J5"/>
<name>A0A914P6J5_9BILA</name>
<feature type="compositionally biased region" description="Polar residues" evidence="1">
    <location>
        <begin position="94"/>
        <end position="122"/>
    </location>
</feature>
<sequence length="122" mass="13201">MVIFFGYVRGKVGDALQSFMELAHLSTFFPLLPETDSGNASTSTDPSNDYPISTRTSTPARRLHSHAHRDSGAHRVDGKRTCHAPITASALHSAVQQTVPQESSSDTPTSTQDRDSSPSIFD</sequence>
<feature type="compositionally biased region" description="Polar residues" evidence="1">
    <location>
        <begin position="36"/>
        <end position="59"/>
    </location>
</feature>
<organism evidence="2 3">
    <name type="scientific">Panagrolaimus davidi</name>
    <dbReference type="NCBI Taxonomy" id="227884"/>
    <lineage>
        <taxon>Eukaryota</taxon>
        <taxon>Metazoa</taxon>
        <taxon>Ecdysozoa</taxon>
        <taxon>Nematoda</taxon>
        <taxon>Chromadorea</taxon>
        <taxon>Rhabditida</taxon>
        <taxon>Tylenchina</taxon>
        <taxon>Panagrolaimomorpha</taxon>
        <taxon>Panagrolaimoidea</taxon>
        <taxon>Panagrolaimidae</taxon>
        <taxon>Panagrolaimus</taxon>
    </lineage>
</organism>
<feature type="region of interest" description="Disordered" evidence="1">
    <location>
        <begin position="33"/>
        <end position="122"/>
    </location>
</feature>
<accession>A0A914P6J5</accession>
<reference evidence="3" key="1">
    <citation type="submission" date="2022-11" db="UniProtKB">
        <authorList>
            <consortium name="WormBaseParasite"/>
        </authorList>
    </citation>
    <scope>IDENTIFICATION</scope>
</reference>
<dbReference type="Proteomes" id="UP000887578">
    <property type="component" value="Unplaced"/>
</dbReference>
<proteinExistence type="predicted"/>
<protein>
    <submittedName>
        <fullName evidence="3">Uncharacterized protein</fullName>
    </submittedName>
</protein>
<evidence type="ECO:0000313" key="2">
    <source>
        <dbReference type="Proteomes" id="UP000887578"/>
    </source>
</evidence>
<feature type="compositionally biased region" description="Basic and acidic residues" evidence="1">
    <location>
        <begin position="68"/>
        <end position="80"/>
    </location>
</feature>